<proteinExistence type="predicted"/>
<comment type="caution">
    <text evidence="2">The sequence shown here is derived from an EMBL/GenBank/DDBJ whole genome shotgun (WGS) entry which is preliminary data.</text>
</comment>
<feature type="non-terminal residue" evidence="2">
    <location>
        <position position="94"/>
    </location>
</feature>
<evidence type="ECO:0000313" key="3">
    <source>
        <dbReference type="Proteomes" id="UP000729357"/>
    </source>
</evidence>
<evidence type="ECO:0000313" key="2">
    <source>
        <dbReference type="EMBL" id="KAG9924978.1"/>
    </source>
</evidence>
<dbReference type="EMBL" id="JAHFXS010007611">
    <property type="protein sequence ID" value="KAG9924978.1"/>
    <property type="molecule type" value="Genomic_DNA"/>
</dbReference>
<keyword evidence="3" id="KW-1185">Reference proteome</keyword>
<feature type="region of interest" description="Disordered" evidence="1">
    <location>
        <begin position="74"/>
        <end position="94"/>
    </location>
</feature>
<reference evidence="2" key="2">
    <citation type="submission" date="2021-08" db="EMBL/GenBank/DDBJ databases">
        <authorList>
            <person name="Gostincar C."/>
            <person name="Sun X."/>
            <person name="Song Z."/>
            <person name="Gunde-Cimerman N."/>
        </authorList>
    </citation>
    <scope>NUCLEOTIDE SEQUENCE</scope>
    <source>
        <strain evidence="2">EXF-9298</strain>
    </source>
</reference>
<sequence length="94" mass="10190">MTVSAMNMVSYCHGKAQGDGLTTWPVLYAEDNRLFASLSSCKGGHSGEMEHPSVIIAHEPAKILETLLHSPYHLHTRQSGSPARSSDITSDMHA</sequence>
<dbReference type="Proteomes" id="UP000729357">
    <property type="component" value="Unassembled WGS sequence"/>
</dbReference>
<accession>A0A9P8JHX9</accession>
<protein>
    <submittedName>
        <fullName evidence="2">Uncharacterized protein</fullName>
    </submittedName>
</protein>
<evidence type="ECO:0000256" key="1">
    <source>
        <dbReference type="SAM" id="MobiDB-lite"/>
    </source>
</evidence>
<dbReference type="AlphaFoldDB" id="A0A9P8JHX9"/>
<gene>
    <name evidence="2" type="ORF">KCU98_g21550</name>
</gene>
<reference evidence="2" key="1">
    <citation type="journal article" date="2021" name="J Fungi (Basel)">
        <title>Virulence traits and population genomics of the black yeast Aureobasidium melanogenum.</title>
        <authorList>
            <person name="Cernosa A."/>
            <person name="Sun X."/>
            <person name="Gostincar C."/>
            <person name="Fang C."/>
            <person name="Gunde-Cimerman N."/>
            <person name="Song Z."/>
        </authorList>
    </citation>
    <scope>NUCLEOTIDE SEQUENCE</scope>
    <source>
        <strain evidence="2">EXF-9298</strain>
    </source>
</reference>
<name>A0A9P8JHX9_AURME</name>
<feature type="compositionally biased region" description="Polar residues" evidence="1">
    <location>
        <begin position="77"/>
        <end position="94"/>
    </location>
</feature>
<organism evidence="2 3">
    <name type="scientific">Aureobasidium melanogenum</name>
    <name type="common">Aureobasidium pullulans var. melanogenum</name>
    <dbReference type="NCBI Taxonomy" id="46634"/>
    <lineage>
        <taxon>Eukaryota</taxon>
        <taxon>Fungi</taxon>
        <taxon>Dikarya</taxon>
        <taxon>Ascomycota</taxon>
        <taxon>Pezizomycotina</taxon>
        <taxon>Dothideomycetes</taxon>
        <taxon>Dothideomycetidae</taxon>
        <taxon>Dothideales</taxon>
        <taxon>Saccotheciaceae</taxon>
        <taxon>Aureobasidium</taxon>
    </lineage>
</organism>